<evidence type="ECO:0000256" key="3">
    <source>
        <dbReference type="ARBA" id="ARBA00011270"/>
    </source>
</evidence>
<evidence type="ECO:0000256" key="10">
    <source>
        <dbReference type="RuleBase" id="RU003662"/>
    </source>
</evidence>
<comment type="subunit">
    <text evidence="3 9">Tetramer of two alpha and two beta chains.</text>
</comment>
<keyword evidence="12" id="KW-1185">Reference proteome</keyword>
<comment type="pathway">
    <text evidence="2 9">Amino-acid biosynthesis; L-tryptophan biosynthesis; L-tryptophan from chorismate: step 5/5.</text>
</comment>
<comment type="catalytic activity">
    <reaction evidence="8 9">
        <text>(1S,2R)-1-C-(indol-3-yl)glycerol 3-phosphate + L-serine = D-glyceraldehyde 3-phosphate + L-tryptophan + H2O</text>
        <dbReference type="Rhea" id="RHEA:10532"/>
        <dbReference type="ChEBI" id="CHEBI:15377"/>
        <dbReference type="ChEBI" id="CHEBI:33384"/>
        <dbReference type="ChEBI" id="CHEBI:57912"/>
        <dbReference type="ChEBI" id="CHEBI:58866"/>
        <dbReference type="ChEBI" id="CHEBI:59776"/>
        <dbReference type="EC" id="4.2.1.20"/>
    </reaction>
</comment>
<reference evidence="11 12" key="1">
    <citation type="submission" date="2019-03" db="EMBL/GenBank/DDBJ databases">
        <title>Genomic Encyclopedia of Archaeal and Bacterial Type Strains, Phase II (KMG-II): from individual species to whole genera.</title>
        <authorList>
            <person name="Goeker M."/>
        </authorList>
    </citation>
    <scope>NUCLEOTIDE SEQUENCE [LARGE SCALE GENOMIC DNA]</scope>
    <source>
        <strain evidence="11 12">DSM 24323</strain>
    </source>
</reference>
<name>A0A4R7J7W9_9ACTN</name>
<dbReference type="Pfam" id="PF00290">
    <property type="entry name" value="Trp_syntA"/>
    <property type="match status" value="1"/>
</dbReference>
<gene>
    <name evidence="9" type="primary">trpA</name>
    <name evidence="11" type="ORF">CLV29_1183</name>
</gene>
<evidence type="ECO:0000256" key="9">
    <source>
        <dbReference type="HAMAP-Rule" id="MF_00131"/>
    </source>
</evidence>
<dbReference type="FunFam" id="3.20.20.70:FF:000037">
    <property type="entry name" value="Tryptophan synthase alpha chain"/>
    <property type="match status" value="1"/>
</dbReference>
<comment type="caution">
    <text evidence="11">The sequence shown here is derived from an EMBL/GenBank/DDBJ whole genome shotgun (WGS) entry which is preliminary data.</text>
</comment>
<protein>
    <recommendedName>
        <fullName evidence="9">Tryptophan synthase alpha chain</fullName>
        <ecNumber evidence="9">4.2.1.20</ecNumber>
    </recommendedName>
</protein>
<dbReference type="InterPro" id="IPR011060">
    <property type="entry name" value="RibuloseP-bd_barrel"/>
</dbReference>
<dbReference type="AlphaFoldDB" id="A0A4R7J7W9"/>
<dbReference type="SUPFAM" id="SSF51366">
    <property type="entry name" value="Ribulose-phoshate binding barrel"/>
    <property type="match status" value="1"/>
</dbReference>
<evidence type="ECO:0000256" key="6">
    <source>
        <dbReference type="ARBA" id="ARBA00023141"/>
    </source>
</evidence>
<dbReference type="EC" id="4.2.1.20" evidence="9"/>
<accession>A0A4R7J7W9</accession>
<evidence type="ECO:0000256" key="7">
    <source>
        <dbReference type="ARBA" id="ARBA00023239"/>
    </source>
</evidence>
<dbReference type="GO" id="GO:0005829">
    <property type="term" value="C:cytosol"/>
    <property type="evidence" value="ECO:0007669"/>
    <property type="project" value="TreeGrafter"/>
</dbReference>
<dbReference type="EMBL" id="SOAW01000001">
    <property type="protein sequence ID" value="TDT33561.1"/>
    <property type="molecule type" value="Genomic_DNA"/>
</dbReference>
<dbReference type="Proteomes" id="UP000295371">
    <property type="component" value="Unassembled WGS sequence"/>
</dbReference>
<dbReference type="InterPro" id="IPR018204">
    <property type="entry name" value="Trp_synthase_alpha_AS"/>
</dbReference>
<keyword evidence="6 9" id="KW-0057">Aromatic amino acid biosynthesis</keyword>
<evidence type="ECO:0000313" key="12">
    <source>
        <dbReference type="Proteomes" id="UP000295371"/>
    </source>
</evidence>
<dbReference type="PANTHER" id="PTHR43406:SF1">
    <property type="entry name" value="TRYPTOPHAN SYNTHASE ALPHA CHAIN, CHLOROPLASTIC"/>
    <property type="match status" value="1"/>
</dbReference>
<dbReference type="InterPro" id="IPR013785">
    <property type="entry name" value="Aldolase_TIM"/>
</dbReference>
<comment type="function">
    <text evidence="1 9">The alpha subunit is responsible for the aldol cleavage of indoleglycerol phosphate to indole and glyceraldehyde 3-phosphate.</text>
</comment>
<dbReference type="PROSITE" id="PS00167">
    <property type="entry name" value="TRP_SYNTHASE_ALPHA"/>
    <property type="match status" value="1"/>
</dbReference>
<dbReference type="InterPro" id="IPR002028">
    <property type="entry name" value="Trp_synthase_suA"/>
</dbReference>
<organism evidence="11 12">
    <name type="scientific">Naumannella halotolerans</name>
    <dbReference type="NCBI Taxonomy" id="993414"/>
    <lineage>
        <taxon>Bacteria</taxon>
        <taxon>Bacillati</taxon>
        <taxon>Actinomycetota</taxon>
        <taxon>Actinomycetes</taxon>
        <taxon>Propionibacteriales</taxon>
        <taxon>Propionibacteriaceae</taxon>
        <taxon>Naumannella</taxon>
    </lineage>
</organism>
<dbReference type="NCBIfam" id="TIGR00262">
    <property type="entry name" value="trpA"/>
    <property type="match status" value="1"/>
</dbReference>
<evidence type="ECO:0000256" key="5">
    <source>
        <dbReference type="ARBA" id="ARBA00022822"/>
    </source>
</evidence>
<dbReference type="PANTHER" id="PTHR43406">
    <property type="entry name" value="TRYPTOPHAN SYNTHASE, ALPHA CHAIN"/>
    <property type="match status" value="1"/>
</dbReference>
<sequence length="286" mass="29480">MSIETGTAVTAAEFQPGHSGKVLQQAAAEGRKALVGFYHVGFPEVHASLDAISVIAGGGGEGPGVDIVEIGMPYSDPVMDGPTIQRAATTALANGVRTRDALVAAETVAQQGKSPLVMTYWNLIEQYGVEAFARDFANAGGHGLITPDLTPDEAQEWIAASEAHGLDRIFLVAPSSTDERISLTVRACRGWVYATSVMGVTGTRTSTSSLAPALVGRVRSLVPDALVGVGLGVSDGEQAAEVAGFADAVIVGSALVKTGLTEKSRPEQLADLAKLTAELAEGVRRG</sequence>
<evidence type="ECO:0000256" key="8">
    <source>
        <dbReference type="ARBA" id="ARBA00049047"/>
    </source>
</evidence>
<dbReference type="Gene3D" id="3.20.20.70">
    <property type="entry name" value="Aldolase class I"/>
    <property type="match status" value="1"/>
</dbReference>
<dbReference type="CDD" id="cd04724">
    <property type="entry name" value="Tryptophan_synthase_alpha"/>
    <property type="match status" value="1"/>
</dbReference>
<dbReference type="UniPathway" id="UPA00035">
    <property type="reaction ID" value="UER00044"/>
</dbReference>
<evidence type="ECO:0000256" key="4">
    <source>
        <dbReference type="ARBA" id="ARBA00022605"/>
    </source>
</evidence>
<feature type="active site" description="Proton acceptor" evidence="9">
    <location>
        <position position="69"/>
    </location>
</feature>
<evidence type="ECO:0000313" key="11">
    <source>
        <dbReference type="EMBL" id="TDT33561.1"/>
    </source>
</evidence>
<keyword evidence="4 9" id="KW-0028">Amino-acid biosynthesis</keyword>
<dbReference type="HAMAP" id="MF_00131">
    <property type="entry name" value="Trp_synth_alpha"/>
    <property type="match status" value="1"/>
</dbReference>
<evidence type="ECO:0000256" key="1">
    <source>
        <dbReference type="ARBA" id="ARBA00003365"/>
    </source>
</evidence>
<keyword evidence="7 9" id="KW-0456">Lyase</keyword>
<keyword evidence="5 9" id="KW-0822">Tryptophan biosynthesis</keyword>
<dbReference type="RefSeq" id="WP_133754055.1">
    <property type="nucleotide sequence ID" value="NZ_CP171129.1"/>
</dbReference>
<dbReference type="GO" id="GO:0004834">
    <property type="term" value="F:tryptophan synthase activity"/>
    <property type="evidence" value="ECO:0007669"/>
    <property type="project" value="UniProtKB-UniRule"/>
</dbReference>
<feature type="active site" description="Proton acceptor" evidence="9">
    <location>
        <position position="80"/>
    </location>
</feature>
<comment type="similarity">
    <text evidence="9 10">Belongs to the TrpA family.</text>
</comment>
<evidence type="ECO:0000256" key="2">
    <source>
        <dbReference type="ARBA" id="ARBA00004733"/>
    </source>
</evidence>
<dbReference type="OrthoDB" id="9804578at2"/>
<proteinExistence type="inferred from homology"/>